<dbReference type="KEGG" id="rpe:RPE_1189"/>
<dbReference type="InterPro" id="IPR054491">
    <property type="entry name" value="MGH1-like_GH"/>
</dbReference>
<dbReference type="HOGENOM" id="CLU_019216_1_0_5"/>
<dbReference type="STRING" id="316055.RPE_1189"/>
<dbReference type="OrthoDB" id="9759959at2"/>
<organism evidence="3">
    <name type="scientific">Rhodopseudomonas palustris (strain BisA53)</name>
    <dbReference type="NCBI Taxonomy" id="316055"/>
    <lineage>
        <taxon>Bacteria</taxon>
        <taxon>Pseudomonadati</taxon>
        <taxon>Pseudomonadota</taxon>
        <taxon>Alphaproteobacteria</taxon>
        <taxon>Hyphomicrobiales</taxon>
        <taxon>Nitrobacteraceae</taxon>
        <taxon>Rhodopseudomonas</taxon>
    </lineage>
</organism>
<dbReference type="InterPro" id="IPR032856">
    <property type="entry name" value="GDE_N_bis"/>
</dbReference>
<dbReference type="InterPro" id="IPR008928">
    <property type="entry name" value="6-hairpin_glycosidase_sf"/>
</dbReference>
<dbReference type="AlphaFoldDB" id="Q07SE3"/>
<evidence type="ECO:0000259" key="2">
    <source>
        <dbReference type="Pfam" id="PF22422"/>
    </source>
</evidence>
<dbReference type="Pfam" id="PF22422">
    <property type="entry name" value="MGH1-like_GH"/>
    <property type="match status" value="1"/>
</dbReference>
<feature type="domain" description="Putative glycogen debranching enzyme N-terminal" evidence="1">
    <location>
        <begin position="38"/>
        <end position="231"/>
    </location>
</feature>
<sequence length="733" mass="81248">MPLKAFSQLAPADDGEAVSESPFYIPMTGPAARPRNALKHDDTFMVVDSHGDVGASSGGPDGLFHADTRYLARLELKLDDMQPLLLGSNLRDDNSALTVDLTNPDIYRGGRLALPKDVLHIVRTIFLWRGTAFQRIGLQNHGDAAASFDLILEFGNDFADLFEVRGSVRPRRGEAVSRVLSAIDVGFGYRGLDDITRNSIVHFDPMPSRLAVDAATFHIELQPQQCASVFVTVSCDKPPAQKPMPFFRSLLAHRREMRRATAGTTSIETSNNIFNEVVCRAMADLNMLMTETPQGRYPYAGIPWYSTTFGRDGLITALQMLWIDPRIANGVLRRLAAHQATAVDPLNDAEPGKILHEMRGGEMAALREVPFAQYYGSVDSTPLFVLLAGLYVERTGDDATLGDLWPAIEAALRWIDGAGDPDGDGFVEYQRASEQGLANQGWKDSYDAIFHADGRLAEGYIALAEVQGYVFAAKQLAARCARRLGLVDKADELEHAAELLAKRFEQAFWCPELGTYALALDGAKQPCRVRSSNAGQLLFTGIVSEERARMIAADLMRPHFFSGWGIRTIARGEARYNPMSYHDGSIWPHDNALIALGFARYGLKHSLEQLFKGLFEAATYMELRRLPELFCGFQRERRRGPTLYPVACAPQAWASATPFTLLEAALGLEFDARRGEIRLNNPRLPAFLNEVILRDLSLGDSSIDLRIRRHNDDVALEVLRTRGRIRVSIVLAR</sequence>
<dbReference type="Pfam" id="PF14742">
    <property type="entry name" value="GDE_N_bis"/>
    <property type="match status" value="1"/>
</dbReference>
<dbReference type="InterPro" id="IPR012341">
    <property type="entry name" value="6hp_glycosidase-like_sf"/>
</dbReference>
<dbReference type="Gene3D" id="1.50.10.10">
    <property type="match status" value="1"/>
</dbReference>
<protein>
    <submittedName>
        <fullName evidence="3">Amylo-alpha-1,6-glucosidase</fullName>
    </submittedName>
</protein>
<evidence type="ECO:0000313" key="3">
    <source>
        <dbReference type="EMBL" id="ABJ05141.1"/>
    </source>
</evidence>
<accession>Q07SE3</accession>
<evidence type="ECO:0000259" key="1">
    <source>
        <dbReference type="Pfam" id="PF14742"/>
    </source>
</evidence>
<gene>
    <name evidence="3" type="ordered locus">RPE_1189</name>
</gene>
<name>Q07SE3_RHOP5</name>
<proteinExistence type="predicted"/>
<dbReference type="GO" id="GO:0005975">
    <property type="term" value="P:carbohydrate metabolic process"/>
    <property type="evidence" value="ECO:0007669"/>
    <property type="project" value="InterPro"/>
</dbReference>
<feature type="domain" description="Mannosylglycerate hydrolase MGH1-like glycoside hydrolase" evidence="2">
    <location>
        <begin position="314"/>
        <end position="618"/>
    </location>
</feature>
<dbReference type="SUPFAM" id="SSF48208">
    <property type="entry name" value="Six-hairpin glycosidases"/>
    <property type="match status" value="1"/>
</dbReference>
<dbReference type="eggNOG" id="COG3408">
    <property type="taxonomic scope" value="Bacteria"/>
</dbReference>
<dbReference type="EMBL" id="CP000463">
    <property type="protein sequence ID" value="ABJ05141.1"/>
    <property type="molecule type" value="Genomic_DNA"/>
</dbReference>
<reference evidence="3" key="1">
    <citation type="submission" date="2006-09" db="EMBL/GenBank/DDBJ databases">
        <title>Complete sequence of Rhodopseudomonas palustris BisA53.</title>
        <authorList>
            <consortium name="US DOE Joint Genome Institute"/>
            <person name="Copeland A."/>
            <person name="Lucas S."/>
            <person name="Lapidus A."/>
            <person name="Barry K."/>
            <person name="Detter J.C."/>
            <person name="Glavina del Rio T."/>
            <person name="Hammon N."/>
            <person name="Israni S."/>
            <person name="Dalin E."/>
            <person name="Tice H."/>
            <person name="Pitluck S."/>
            <person name="Chain P."/>
            <person name="Malfatti S."/>
            <person name="Shin M."/>
            <person name="Vergez L."/>
            <person name="Schmutz J."/>
            <person name="Larimer F."/>
            <person name="Land M."/>
            <person name="Hauser L."/>
            <person name="Pelletier D.A."/>
            <person name="Kyrpides N."/>
            <person name="Kim E."/>
            <person name="Harwood C.S."/>
            <person name="Oda Y."/>
            <person name="Richardson P."/>
        </authorList>
    </citation>
    <scope>NUCLEOTIDE SEQUENCE [LARGE SCALE GENOMIC DNA]</scope>
    <source>
        <strain evidence="3">BisA53</strain>
    </source>
</reference>